<keyword evidence="8" id="KW-0808">Transferase</keyword>
<proteinExistence type="inferred from homology"/>
<dbReference type="InterPro" id="IPR001478">
    <property type="entry name" value="PDZ"/>
</dbReference>
<dbReference type="GO" id="GO:0005524">
    <property type="term" value="F:ATP binding"/>
    <property type="evidence" value="ECO:0007669"/>
    <property type="project" value="UniProtKB-KW"/>
</dbReference>
<dbReference type="SMART" id="SM00228">
    <property type="entry name" value="PDZ"/>
    <property type="match status" value="1"/>
</dbReference>
<evidence type="ECO:0000313" key="20">
    <source>
        <dbReference type="Proteomes" id="UP000694427"/>
    </source>
</evidence>
<keyword evidence="9" id="KW-0547">Nucleotide-binding</keyword>
<dbReference type="InterPro" id="IPR050236">
    <property type="entry name" value="Ser_Thr_kinase_AGC"/>
</dbReference>
<feature type="domain" description="Protein kinase" evidence="16">
    <location>
        <begin position="265"/>
        <end position="639"/>
    </location>
</feature>
<feature type="compositionally biased region" description="Basic and acidic residues" evidence="15">
    <location>
        <begin position="1223"/>
        <end position="1239"/>
    </location>
</feature>
<dbReference type="Pfam" id="PF08926">
    <property type="entry name" value="DUF1908"/>
    <property type="match status" value="1"/>
</dbReference>
<feature type="compositionally biased region" description="Low complexity" evidence="15">
    <location>
        <begin position="1100"/>
        <end position="1124"/>
    </location>
</feature>
<protein>
    <recommendedName>
        <fullName evidence="4">non-specific serine/threonine protein kinase</fullName>
        <ecNumber evidence="4">2.7.11.1</ecNumber>
    </recommendedName>
</protein>
<evidence type="ECO:0000256" key="11">
    <source>
        <dbReference type="ARBA" id="ARBA00022840"/>
    </source>
</evidence>
<dbReference type="GO" id="GO:0007010">
    <property type="term" value="P:cytoskeleton organization"/>
    <property type="evidence" value="ECO:0007669"/>
    <property type="project" value="TreeGrafter"/>
</dbReference>
<comment type="subcellular location">
    <subcellularLocation>
        <location evidence="2">Cytoplasm</location>
    </subcellularLocation>
</comment>
<dbReference type="PANTHER" id="PTHR24356">
    <property type="entry name" value="SERINE/THREONINE-PROTEIN KINASE"/>
    <property type="match status" value="1"/>
</dbReference>
<dbReference type="PROSITE" id="PS50011">
    <property type="entry name" value="PROTEIN_KINASE_DOM"/>
    <property type="match status" value="1"/>
</dbReference>
<feature type="region of interest" description="Disordered" evidence="15">
    <location>
        <begin position="2184"/>
        <end position="2218"/>
    </location>
</feature>
<evidence type="ECO:0000256" key="4">
    <source>
        <dbReference type="ARBA" id="ARBA00012513"/>
    </source>
</evidence>
<dbReference type="InterPro" id="IPR000961">
    <property type="entry name" value="AGC-kinase_C"/>
</dbReference>
<evidence type="ECO:0000256" key="9">
    <source>
        <dbReference type="ARBA" id="ARBA00022741"/>
    </source>
</evidence>
<evidence type="ECO:0000259" key="17">
    <source>
        <dbReference type="PROSITE" id="PS50106"/>
    </source>
</evidence>
<feature type="compositionally biased region" description="Polar residues" evidence="15">
    <location>
        <begin position="2321"/>
        <end position="2330"/>
    </location>
</feature>
<evidence type="ECO:0000256" key="6">
    <source>
        <dbReference type="ARBA" id="ARBA00022527"/>
    </source>
</evidence>
<dbReference type="FunFam" id="1.20.1480.20:FF:000001">
    <property type="entry name" value="microtubule-associated serine/threonine-protein kinase 4 isoform X1"/>
    <property type="match status" value="1"/>
</dbReference>
<comment type="similarity">
    <text evidence="3">Belongs to the protein kinase superfamily. AGC Ser/Thr protein kinase family.</text>
</comment>
<evidence type="ECO:0000313" key="19">
    <source>
        <dbReference type="Ensembl" id="ENSCCRP00010105194.1"/>
    </source>
</evidence>
<dbReference type="SUPFAM" id="SSF56112">
    <property type="entry name" value="Protein kinase-like (PK-like)"/>
    <property type="match status" value="1"/>
</dbReference>
<feature type="domain" description="AGC-kinase C-terminal" evidence="18">
    <location>
        <begin position="640"/>
        <end position="702"/>
    </location>
</feature>
<dbReference type="FunFam" id="1.10.510.10:FF:000012">
    <property type="entry name" value="microtubule-associated serine/threonine-protein kinase 2 isoform X1"/>
    <property type="match status" value="1"/>
</dbReference>
<dbReference type="GO" id="GO:0035556">
    <property type="term" value="P:intracellular signal transduction"/>
    <property type="evidence" value="ECO:0007669"/>
    <property type="project" value="TreeGrafter"/>
</dbReference>
<evidence type="ECO:0000256" key="10">
    <source>
        <dbReference type="ARBA" id="ARBA00022777"/>
    </source>
</evidence>
<dbReference type="FunFam" id="3.30.200.20:FF:000012">
    <property type="entry name" value="microtubule-associated serine/threonine-protein kinase 2 isoform X1"/>
    <property type="match status" value="1"/>
</dbReference>
<dbReference type="GO" id="GO:0000287">
    <property type="term" value="F:magnesium ion binding"/>
    <property type="evidence" value="ECO:0007669"/>
    <property type="project" value="InterPro"/>
</dbReference>
<feature type="compositionally biased region" description="Basic residues" evidence="15">
    <location>
        <begin position="1020"/>
        <end position="1035"/>
    </location>
</feature>
<evidence type="ECO:0000256" key="3">
    <source>
        <dbReference type="ARBA" id="ARBA00009903"/>
    </source>
</evidence>
<dbReference type="SMART" id="SM00220">
    <property type="entry name" value="S_TKc"/>
    <property type="match status" value="1"/>
</dbReference>
<comment type="cofactor">
    <cofactor evidence="1">
        <name>Mg(2+)</name>
        <dbReference type="ChEBI" id="CHEBI:18420"/>
    </cofactor>
</comment>
<keyword evidence="20" id="KW-1185">Reference proteome</keyword>
<evidence type="ECO:0000256" key="8">
    <source>
        <dbReference type="ARBA" id="ARBA00022679"/>
    </source>
</evidence>
<evidence type="ECO:0000256" key="12">
    <source>
        <dbReference type="ARBA" id="ARBA00022842"/>
    </source>
</evidence>
<feature type="compositionally biased region" description="Polar residues" evidence="15">
    <location>
        <begin position="1182"/>
        <end position="1191"/>
    </location>
</feature>
<evidence type="ECO:0000256" key="2">
    <source>
        <dbReference type="ARBA" id="ARBA00004496"/>
    </source>
</evidence>
<evidence type="ECO:0000256" key="13">
    <source>
        <dbReference type="ARBA" id="ARBA00047899"/>
    </source>
</evidence>
<feature type="region of interest" description="Disordered" evidence="15">
    <location>
        <begin position="892"/>
        <end position="912"/>
    </location>
</feature>
<evidence type="ECO:0000256" key="1">
    <source>
        <dbReference type="ARBA" id="ARBA00001946"/>
    </source>
</evidence>
<feature type="domain" description="PDZ" evidence="17">
    <location>
        <begin position="925"/>
        <end position="1008"/>
    </location>
</feature>
<dbReference type="Gene3D" id="3.30.200.20">
    <property type="entry name" value="Phosphorylase Kinase, domain 1"/>
    <property type="match status" value="2"/>
</dbReference>
<feature type="region of interest" description="Disordered" evidence="15">
    <location>
        <begin position="1748"/>
        <end position="1787"/>
    </location>
</feature>
<dbReference type="Ensembl" id="ENSCCRT00010116930.1">
    <property type="protein sequence ID" value="ENSCCRP00010105194.1"/>
    <property type="gene ID" value="ENSCCRG00010046225.1"/>
</dbReference>
<dbReference type="Gene3D" id="1.10.510.10">
    <property type="entry name" value="Transferase(Phosphotransferase) domain 1"/>
    <property type="match status" value="1"/>
</dbReference>
<dbReference type="PROSITE" id="PS51285">
    <property type="entry name" value="AGC_KINASE_CTER"/>
    <property type="match status" value="1"/>
</dbReference>
<accession>A0A8C1PBT8</accession>
<feature type="compositionally biased region" description="Polar residues" evidence="15">
    <location>
        <begin position="165"/>
        <end position="176"/>
    </location>
</feature>
<comment type="catalytic activity">
    <reaction evidence="13">
        <text>L-threonyl-[protein] + ATP = O-phospho-L-threonyl-[protein] + ADP + H(+)</text>
        <dbReference type="Rhea" id="RHEA:46608"/>
        <dbReference type="Rhea" id="RHEA-COMP:11060"/>
        <dbReference type="Rhea" id="RHEA-COMP:11605"/>
        <dbReference type="ChEBI" id="CHEBI:15378"/>
        <dbReference type="ChEBI" id="CHEBI:30013"/>
        <dbReference type="ChEBI" id="CHEBI:30616"/>
        <dbReference type="ChEBI" id="CHEBI:61977"/>
        <dbReference type="ChEBI" id="CHEBI:456216"/>
        <dbReference type="EC" id="2.7.11.1"/>
    </reaction>
</comment>
<evidence type="ECO:0000259" key="16">
    <source>
        <dbReference type="PROSITE" id="PS50011"/>
    </source>
</evidence>
<evidence type="ECO:0000256" key="5">
    <source>
        <dbReference type="ARBA" id="ARBA00022490"/>
    </source>
</evidence>
<keyword evidence="5" id="KW-0963">Cytoplasm</keyword>
<feature type="compositionally biased region" description="Polar residues" evidence="15">
    <location>
        <begin position="2017"/>
        <end position="2042"/>
    </location>
</feature>
<feature type="region of interest" description="Disordered" evidence="15">
    <location>
        <begin position="165"/>
        <end position="190"/>
    </location>
</feature>
<feature type="compositionally biased region" description="Polar residues" evidence="15">
    <location>
        <begin position="2184"/>
        <end position="2208"/>
    </location>
</feature>
<feature type="region of interest" description="Disordered" evidence="15">
    <location>
        <begin position="2311"/>
        <end position="2426"/>
    </location>
</feature>
<dbReference type="InterPro" id="IPR015022">
    <property type="entry name" value="MAST_pre-PK_dom"/>
</dbReference>
<keyword evidence="10" id="KW-0418">Kinase</keyword>
<feature type="compositionally biased region" description="Low complexity" evidence="15">
    <location>
        <begin position="2331"/>
        <end position="2346"/>
    </location>
</feature>
<feature type="compositionally biased region" description="Pro residues" evidence="15">
    <location>
        <begin position="1163"/>
        <end position="1177"/>
    </location>
</feature>
<dbReference type="InterPro" id="IPR023142">
    <property type="entry name" value="MAST_pre-PK_dom_sf"/>
</dbReference>
<feature type="compositionally biased region" description="Low complexity" evidence="15">
    <location>
        <begin position="177"/>
        <end position="186"/>
    </location>
</feature>
<dbReference type="SUPFAM" id="SSF50156">
    <property type="entry name" value="PDZ domain-like"/>
    <property type="match status" value="1"/>
</dbReference>
<feature type="region of interest" description="Disordered" evidence="15">
    <location>
        <begin position="216"/>
        <end position="238"/>
    </location>
</feature>
<reference evidence="19" key="1">
    <citation type="submission" date="2025-08" db="UniProtKB">
        <authorList>
            <consortium name="Ensembl"/>
        </authorList>
    </citation>
    <scope>IDENTIFICATION</scope>
</reference>
<dbReference type="GO" id="GO:0005737">
    <property type="term" value="C:cytoplasm"/>
    <property type="evidence" value="ECO:0007669"/>
    <property type="project" value="UniProtKB-SubCell"/>
</dbReference>
<feature type="region of interest" description="Disordered" evidence="15">
    <location>
        <begin position="1324"/>
        <end position="1370"/>
    </location>
</feature>
<feature type="region of interest" description="Disordered" evidence="15">
    <location>
        <begin position="818"/>
        <end position="848"/>
    </location>
</feature>
<dbReference type="Pfam" id="PF00069">
    <property type="entry name" value="Pkinase"/>
    <property type="match status" value="2"/>
</dbReference>
<feature type="compositionally biased region" description="Low complexity" evidence="15">
    <location>
        <begin position="1069"/>
        <end position="1080"/>
    </location>
</feature>
<dbReference type="PROSITE" id="PS50106">
    <property type="entry name" value="PDZ"/>
    <property type="match status" value="1"/>
</dbReference>
<dbReference type="GO" id="GO:0004674">
    <property type="term" value="F:protein serine/threonine kinase activity"/>
    <property type="evidence" value="ECO:0007669"/>
    <property type="project" value="UniProtKB-KW"/>
</dbReference>
<dbReference type="EC" id="2.7.11.1" evidence="4"/>
<feature type="compositionally biased region" description="Polar residues" evidence="15">
    <location>
        <begin position="1360"/>
        <end position="1370"/>
    </location>
</feature>
<organism evidence="19 20">
    <name type="scientific">Cyprinus carpio</name>
    <name type="common">Common carp</name>
    <dbReference type="NCBI Taxonomy" id="7962"/>
    <lineage>
        <taxon>Eukaryota</taxon>
        <taxon>Metazoa</taxon>
        <taxon>Chordata</taxon>
        <taxon>Craniata</taxon>
        <taxon>Vertebrata</taxon>
        <taxon>Euteleostomi</taxon>
        <taxon>Actinopterygii</taxon>
        <taxon>Neopterygii</taxon>
        <taxon>Teleostei</taxon>
        <taxon>Ostariophysi</taxon>
        <taxon>Cypriniformes</taxon>
        <taxon>Cyprinidae</taxon>
        <taxon>Cyprininae</taxon>
        <taxon>Cyprinus</taxon>
    </lineage>
</organism>
<feature type="region of interest" description="Disordered" evidence="15">
    <location>
        <begin position="1010"/>
        <end position="1307"/>
    </location>
</feature>
<dbReference type="Proteomes" id="UP000694427">
    <property type="component" value="Unplaced"/>
</dbReference>
<reference evidence="19" key="2">
    <citation type="submission" date="2025-09" db="UniProtKB">
        <authorList>
            <consortium name="Ensembl"/>
        </authorList>
    </citation>
    <scope>IDENTIFICATION</scope>
</reference>
<dbReference type="InterPro" id="IPR000719">
    <property type="entry name" value="Prot_kinase_dom"/>
</dbReference>
<feature type="compositionally biased region" description="Polar residues" evidence="15">
    <location>
        <begin position="1057"/>
        <end position="1068"/>
    </location>
</feature>
<feature type="region of interest" description="Disordered" evidence="15">
    <location>
        <begin position="1848"/>
        <end position="1892"/>
    </location>
</feature>
<dbReference type="InterPro" id="IPR036034">
    <property type="entry name" value="PDZ_sf"/>
</dbReference>
<dbReference type="InterPro" id="IPR041489">
    <property type="entry name" value="PDZ_6"/>
</dbReference>
<evidence type="ECO:0000259" key="18">
    <source>
        <dbReference type="PROSITE" id="PS51285"/>
    </source>
</evidence>
<feature type="compositionally biased region" description="Polar residues" evidence="15">
    <location>
        <begin position="1748"/>
        <end position="1780"/>
    </location>
</feature>
<keyword evidence="11" id="KW-0067">ATP-binding</keyword>
<feature type="compositionally biased region" description="Basic and acidic residues" evidence="15">
    <location>
        <begin position="2403"/>
        <end position="2419"/>
    </location>
</feature>
<feature type="region of interest" description="Disordered" evidence="15">
    <location>
        <begin position="2257"/>
        <end position="2281"/>
    </location>
</feature>
<feature type="compositionally biased region" description="Basic and acidic residues" evidence="15">
    <location>
        <begin position="1848"/>
        <end position="1872"/>
    </location>
</feature>
<dbReference type="Gene3D" id="2.30.42.10">
    <property type="match status" value="1"/>
</dbReference>
<feature type="compositionally biased region" description="Polar residues" evidence="15">
    <location>
        <begin position="832"/>
        <end position="845"/>
    </location>
</feature>
<keyword evidence="7" id="KW-0597">Phosphoprotein</keyword>
<sequence length="2426" mass="266167">MVPRLNSMLISSLFQPDDILYPPSMPFRKFSNPEVSHGSSLALKFKRQLSDDGRQLRRGSLGGALTGKYLLPYASTQQTCSATGSETTNLVRMRSQTLGKSAPSLTASLVSIPQKKKKWSGQSSALPRPHSPLSSHTGNQFSMFVCLHEDVCVCRTDGRRWSLASLPSSGYGTNTPSSTVSSSCSSQEKLHQLPFQPTPDELHFLSKHFYTESIAGDDHRRATPMRPRSRSLSPGRSQSCCDHEIIMMNHVYKERFPKATAQMEERIKEIIQSNSPENVLPLADGVLSFAHHQIIELARDCLEKSRLGLITSRYFCELTDKLERLFQEVNDRSESAEVTFIKELVKKILIVIARPARLLECLEFDPEEFYHLLEAAEGHAKEGQGIKTDIPRYIISQLGLTRDPLEGMRNSVHDFFFFFFQSAVYLVRHKETKQRFAMKKINKQNLMLRNQIQQAFVERDILTFAENPFVVSMYCSFETRKHLCMVMEYVEGMLLLVTSMGHIKLTDFGLSKVGLMNMTTNLYEGHIEKDAREFSDKQVCGTPEYIAPEVILRQGYGKPVDWWAMGIILYEFLVGCVPFFGDTPEELFGQVISDEINWPEGEDAPPADAQELITLLLRQNPLERLGTGGAYEVKHHQFFHSLDWNSLLRQKAEFIPQLESEDDTSYFDTRSDRYHHLETEEEEDTNDEDFNVELRQFSSSSHRFSKVSCVSLFPLTLFNSCKPDFSGGSFNFSLSLFSSPSLSHSSDTESTSLSRCSGHLPKFAISAEVEDAEGSLALEDPSKVTFSIGELPQDEPDPTTPCSAISNSTLSVGSFSEHLDQAPSQGDGVDSLDSSCKPSSDTASFLTAPKPEATEKQCAVSKVPKSVSTSALSLMIPGDVFGVSPLASPISPYSLSSDPSSRDSSPSRDSSLSGVICRQPIIIHSSGKKFGFTLRAIRVYACDSDVYTVYHMVWNVEDGGPAHKAGLKAGDLITHVNGETVHGLLHTEVVELLLKSGSKVTISTTPFENTSIKTGPARRNSYRSKMVRRTKKPKKEKTQERRRSLFKRFAMQPSPLLHTSRSFTSLNRSLSSGESLPGSPTHSLSPRSPTAAFRPTPDFNQSGGNSSQSSSPSSSTPNSPAGSGHIRPSTLHGLGPKLPGRLRQGRRKSAGSIPLSPLARTPSPTPQPTSPQRPPSPLLTHTVGNAKTSQAFPAKMHSPPTIVRHMVRPKSAEPPRSPLLKRVQSEEKLSPSYAGDKKHLCTRKHSLEVTQEESQGEASSRGEHIPPCVEESTSCEPPTITRVRPAEQGCLKRPVSRKVGRQESVEELDREKLKAKVVVKRQDWPERRESLQKQDTVQDVEGAAAEDKDWSVLTRPSVRPQGSESGSLDKSTNATLKDVLYKKLNPRVCESIAESVTCGECVSLLSENVRLPSCQSERQMLRSMKESKPERIDFKASNMEFARKRQSFEDREESLCRISSGVHESIHFNTTRSKSLQLDSALALEHVKGGMCNIHATSETLAPKLFSGRGESAVEKLQMIASDGPIRKTSSEYKLEGRLVSSLKPLEGTLDIGLLSGPRVSKTDTCLFKMAESHGESTLLAEDLYGKQKTTEKLKSQHAGTSGTLNHKDNVYLSSKTITEESISNKDSTVSAACNEALHDRCKFNDGMKFQFTATKVESIDTSVKSETRLKTTQEMRAALHSAHFACGKTPSIREVSNEDQEDDMENIEDTIPKQNETQQTQPVLRKTNQPDKFLVSSASVIAQLNSVQQNPEANSGKNNSRLSKTPTSSHSSAMSTEKYSINKDKPADTKTTAVIKQICSSEGVMDNAGATSSPTVATTKTLIARKDRAGSTKDFLDINPEHLQDLKESKTSSRVKSLDKNVESALKDRTEGAPTSAADSGQAKPEISVKETATIPQSLSLASSVTTSIVSSVSAPADAPENLIIKSSLSHKSNLQRKSTSSAIAALLEDMPAADSKSHACASTTPQLSGLAEVKTTSIQPPESDQTCAKISSSVDLANGETASFSVQLSNQISDRTHNSCASSGSREFSVQTHQSQQGLNKKQHVDKVNPEEANTQSSLMAKDTKNLPACEVKTDSRDKMATKKDFRCSVSEKIICASNTSVKAEVSNSCEKQEAIIRSQVNTSKDMGASPPKTRSCDTSTKDTVHVQAAIKTEEKLKFKSVLDVHTEKANKQVMDMSITEKSPAQTAIKQMQQSGSATLTQTPLSLKNKPRVDSPLVMQSIGKAAEDKRKQENIAQLQPIVKDNLVKPKELRESVLSTPKSQPHKETHTGSRGGSVPVLPVPAVKIHVSSGLPPGKGSAAVVEILGPSSEEQVKSRVDVQSSESFKGSSTSDSIGTTTSTVSSPDPKHASSESKVNDKQISSNRKEQVEKKRRDTQDTPSAPKTNRKDSSRSMPLAKDSTTIEKDVVRSKQTKDTPRGSTCKK</sequence>
<keyword evidence="6" id="KW-0723">Serine/threonine-protein kinase</keyword>
<evidence type="ECO:0000256" key="14">
    <source>
        <dbReference type="ARBA" id="ARBA00048679"/>
    </source>
</evidence>
<feature type="region of interest" description="Disordered" evidence="15">
    <location>
        <begin position="2017"/>
        <end position="2066"/>
    </location>
</feature>
<keyword evidence="12" id="KW-0460">Magnesium</keyword>
<evidence type="ECO:0000256" key="15">
    <source>
        <dbReference type="SAM" id="MobiDB-lite"/>
    </source>
</evidence>
<dbReference type="Pfam" id="PF17820">
    <property type="entry name" value="PDZ_6"/>
    <property type="match status" value="1"/>
</dbReference>
<dbReference type="InterPro" id="IPR011009">
    <property type="entry name" value="Kinase-like_dom_sf"/>
</dbReference>
<dbReference type="FunFam" id="2.30.42.10:FF:000008">
    <property type="entry name" value="microtubule-associated serine/threonine-protein kinase 4 isoform X2"/>
    <property type="match status" value="1"/>
</dbReference>
<dbReference type="PANTHER" id="PTHR24356:SF224">
    <property type="entry name" value="MICROTUBULE-ASSOCIATED SERINE_THREONINE-PROTEIN KINASE 4"/>
    <property type="match status" value="1"/>
</dbReference>
<feature type="compositionally biased region" description="Low complexity" evidence="15">
    <location>
        <begin position="224"/>
        <end position="238"/>
    </location>
</feature>
<dbReference type="Gene3D" id="1.20.1480.20">
    <property type="entry name" value="MAST3 pre-PK domain-like"/>
    <property type="match status" value="1"/>
</dbReference>
<evidence type="ECO:0000256" key="7">
    <source>
        <dbReference type="ARBA" id="ARBA00022553"/>
    </source>
</evidence>
<dbReference type="SUPFAM" id="SSF140482">
    <property type="entry name" value="MAST3 pre-PK domain-like"/>
    <property type="match status" value="1"/>
</dbReference>
<feature type="compositionally biased region" description="Basic and acidic residues" evidence="15">
    <location>
        <begin position="2348"/>
        <end position="2379"/>
    </location>
</feature>
<name>A0A8C1PBT8_CYPCA</name>
<comment type="catalytic activity">
    <reaction evidence="14">
        <text>L-seryl-[protein] + ATP = O-phospho-L-seryl-[protein] + ADP + H(+)</text>
        <dbReference type="Rhea" id="RHEA:17989"/>
        <dbReference type="Rhea" id="RHEA-COMP:9863"/>
        <dbReference type="Rhea" id="RHEA-COMP:11604"/>
        <dbReference type="ChEBI" id="CHEBI:15378"/>
        <dbReference type="ChEBI" id="CHEBI:29999"/>
        <dbReference type="ChEBI" id="CHEBI:30616"/>
        <dbReference type="ChEBI" id="CHEBI:83421"/>
        <dbReference type="ChEBI" id="CHEBI:456216"/>
        <dbReference type="EC" id="2.7.11.1"/>
    </reaction>
</comment>